<reference evidence="1" key="2">
    <citation type="submission" date="2021-08" db="EMBL/GenBank/DDBJ databases">
        <authorList>
            <person name="Tani A."/>
            <person name="Ola A."/>
            <person name="Ogura Y."/>
            <person name="Katsura K."/>
            <person name="Hayashi T."/>
        </authorList>
    </citation>
    <scope>NUCLEOTIDE SEQUENCE</scope>
    <source>
        <strain evidence="1">DSM 17168</strain>
    </source>
</reference>
<evidence type="ECO:0000313" key="2">
    <source>
        <dbReference type="Proteomes" id="UP001055153"/>
    </source>
</evidence>
<dbReference type="RefSeq" id="WP_238235224.1">
    <property type="nucleotide sequence ID" value="NZ_BPQQ01000023.1"/>
</dbReference>
<evidence type="ECO:0000313" key="1">
    <source>
        <dbReference type="EMBL" id="GJE00335.1"/>
    </source>
</evidence>
<dbReference type="EMBL" id="BPQQ01000023">
    <property type="protein sequence ID" value="GJE00335.1"/>
    <property type="molecule type" value="Genomic_DNA"/>
</dbReference>
<accession>A0ABQ4SEV4</accession>
<protein>
    <submittedName>
        <fullName evidence="1">Uncharacterized protein</fullName>
    </submittedName>
</protein>
<keyword evidence="2" id="KW-1185">Reference proteome</keyword>
<proteinExistence type="predicted"/>
<reference evidence="1" key="1">
    <citation type="journal article" date="2021" name="Front. Microbiol.">
        <title>Comprehensive Comparative Genomics and Phenotyping of Methylobacterium Species.</title>
        <authorList>
            <person name="Alessa O."/>
            <person name="Ogura Y."/>
            <person name="Fujitani Y."/>
            <person name="Takami H."/>
            <person name="Hayashi T."/>
            <person name="Sahin N."/>
            <person name="Tani A."/>
        </authorList>
    </citation>
    <scope>NUCLEOTIDE SEQUENCE</scope>
    <source>
        <strain evidence="1">DSM 17168</strain>
    </source>
</reference>
<gene>
    <name evidence="1" type="ORF">GMJLKIPL_2256</name>
</gene>
<organism evidence="1 2">
    <name type="scientific">Methylobacterium isbiliense</name>
    <dbReference type="NCBI Taxonomy" id="315478"/>
    <lineage>
        <taxon>Bacteria</taxon>
        <taxon>Pseudomonadati</taxon>
        <taxon>Pseudomonadota</taxon>
        <taxon>Alphaproteobacteria</taxon>
        <taxon>Hyphomicrobiales</taxon>
        <taxon>Methylobacteriaceae</taxon>
        <taxon>Methylobacterium</taxon>
    </lineage>
</organism>
<comment type="caution">
    <text evidence="1">The sequence shown here is derived from an EMBL/GenBank/DDBJ whole genome shotgun (WGS) entry which is preliminary data.</text>
</comment>
<sequence length="260" mass="28223">MAVLKNAINALDPSPDKKKDITLLLSLLSELCEQKVDSFTKAIELELRTAGSVENKTIPVTEILARHKEYRAYIKQDSGKIAGEVAGAIKKFVAGSADSIIDGIASLVTTGVEAIIGAGSGTQQELSSYYIVVQKYGIIRFDLRLWSRQIEAQGITSQIEQAFSIVAFKSSVDVSKISLNTFLIAYQDQLSKIGIPEDKWNDYLTTAEKLYEKLKGQGGNPVRAEAAYALSGASEVAIVHGPATLRGTLWDDLGNRIDVE</sequence>
<dbReference type="Proteomes" id="UP001055153">
    <property type="component" value="Unassembled WGS sequence"/>
</dbReference>
<name>A0ABQ4SEV4_9HYPH</name>